<dbReference type="CDD" id="cd08577">
    <property type="entry name" value="PI-PLCc_GDPD_SF_unchar3"/>
    <property type="match status" value="1"/>
</dbReference>
<dbReference type="Proteomes" id="UP000016923">
    <property type="component" value="Unassembled WGS sequence"/>
</dbReference>
<dbReference type="InterPro" id="IPR017946">
    <property type="entry name" value="PLC-like_Pdiesterase_TIM-brl"/>
</dbReference>
<feature type="chain" id="PRO_5004518521" evidence="2">
    <location>
        <begin position="17"/>
        <end position="307"/>
    </location>
</feature>
<dbReference type="HOGENOM" id="CLU_031561_1_0_1"/>
<dbReference type="eggNOG" id="ENOG502RXNI">
    <property type="taxonomic scope" value="Eukaryota"/>
</dbReference>
<dbReference type="EMBL" id="KE148172">
    <property type="protein sequence ID" value="EPE02943.1"/>
    <property type="molecule type" value="Genomic_DNA"/>
</dbReference>
<dbReference type="SUPFAM" id="SSF51695">
    <property type="entry name" value="PLC-like phosphodiesterases"/>
    <property type="match status" value="1"/>
</dbReference>
<accession>S3C9P9</accession>
<name>S3C9P9_OPHP1</name>
<dbReference type="InterPro" id="IPR051236">
    <property type="entry name" value="HAT_RTT109-like"/>
</dbReference>
<keyword evidence="4" id="KW-1185">Reference proteome</keyword>
<dbReference type="InterPro" id="IPR039559">
    <property type="entry name" value="AIM6_PI-PLC-like_dom"/>
</dbReference>
<dbReference type="GO" id="GO:0006629">
    <property type="term" value="P:lipid metabolic process"/>
    <property type="evidence" value="ECO:0007669"/>
    <property type="project" value="InterPro"/>
</dbReference>
<dbReference type="AlphaFoldDB" id="S3C9P9"/>
<evidence type="ECO:0000313" key="4">
    <source>
        <dbReference type="Proteomes" id="UP000016923"/>
    </source>
</evidence>
<keyword evidence="2" id="KW-0732">Signal</keyword>
<dbReference type="STRING" id="1262450.S3C9P9"/>
<proteinExistence type="inferred from homology"/>
<organism evidence="3 4">
    <name type="scientific">Ophiostoma piceae (strain UAMH 11346)</name>
    <name type="common">Sap stain fungus</name>
    <dbReference type="NCBI Taxonomy" id="1262450"/>
    <lineage>
        <taxon>Eukaryota</taxon>
        <taxon>Fungi</taxon>
        <taxon>Dikarya</taxon>
        <taxon>Ascomycota</taxon>
        <taxon>Pezizomycotina</taxon>
        <taxon>Sordariomycetes</taxon>
        <taxon>Sordariomycetidae</taxon>
        <taxon>Ophiostomatales</taxon>
        <taxon>Ophiostomataceae</taxon>
        <taxon>Ophiostoma</taxon>
    </lineage>
</organism>
<comment type="similarity">
    <text evidence="1">Belongs to the AIM6 family.</text>
</comment>
<dbReference type="OrthoDB" id="4153866at2759"/>
<gene>
    <name evidence="3" type="ORF">F503_08820</name>
</gene>
<dbReference type="PANTHER" id="PTHR31571:SF5">
    <property type="entry name" value="ALTERED INHERITANCE OF MITOCHONDRIA PROTEIN 6"/>
    <property type="match status" value="1"/>
</dbReference>
<evidence type="ECO:0000313" key="3">
    <source>
        <dbReference type="EMBL" id="EPE02943.1"/>
    </source>
</evidence>
<feature type="signal peptide" evidence="2">
    <location>
        <begin position="1"/>
        <end position="16"/>
    </location>
</feature>
<protein>
    <submittedName>
        <fullName evidence="3">Alkaline phosphatase</fullName>
    </submittedName>
</protein>
<reference evidence="3 4" key="1">
    <citation type="journal article" date="2013" name="BMC Genomics">
        <title>The genome and transcriptome of the pine saprophyte Ophiostoma piceae, and a comparison with the bark beetle-associated pine pathogen Grosmannia clavigera.</title>
        <authorList>
            <person name="Haridas S."/>
            <person name="Wang Y."/>
            <person name="Lim L."/>
            <person name="Massoumi Alamouti S."/>
            <person name="Jackman S."/>
            <person name="Docking R."/>
            <person name="Robertson G."/>
            <person name="Birol I."/>
            <person name="Bohlmann J."/>
            <person name="Breuil C."/>
        </authorList>
    </citation>
    <scope>NUCLEOTIDE SEQUENCE [LARGE SCALE GENOMIC DNA]</scope>
    <source>
        <strain evidence="3 4">UAMH 11346</strain>
    </source>
</reference>
<dbReference type="VEuPathDB" id="FungiDB:F503_08820"/>
<sequence>MWSSFAVASLAAVAAAQSDMALSTQMQHILAGAGQGPLNTYPTSLTQGIIPKGFHSHNDYWRPVPLYSALSAGAISVEADVWLYNGTLHVGHERSALTNERTFASLYVDPLLSILKHQNPKSEFVTGATKNGVFDTSSGQTLYLFVDLKTDGAATWPVVIEALKPLRDAGYLSTYNGSVFTSGPVTVVGTGNTPLNLVQGVAPRDYFWDGPLVTLNTTFSNITSGVSPIASVDFAVVFGEVPSGTLNSTQQQTLTEQVAVAHSKGIKVRYWDQPGWPVSTRNAIWRVLANAGVDLINIDDVAAIANF</sequence>
<evidence type="ECO:0000256" key="2">
    <source>
        <dbReference type="SAM" id="SignalP"/>
    </source>
</evidence>
<dbReference type="OMA" id="QRVRFWA"/>
<dbReference type="PANTHER" id="PTHR31571">
    <property type="entry name" value="ALTERED INHERITANCE OF MITOCHONDRIA PROTEIN 6"/>
    <property type="match status" value="1"/>
</dbReference>
<dbReference type="GO" id="GO:0008081">
    <property type="term" value="F:phosphoric diester hydrolase activity"/>
    <property type="evidence" value="ECO:0007669"/>
    <property type="project" value="InterPro"/>
</dbReference>
<evidence type="ECO:0000256" key="1">
    <source>
        <dbReference type="ARBA" id="ARBA00008858"/>
    </source>
</evidence>